<dbReference type="NCBIfam" id="NF038133">
    <property type="entry name" value="choice_anch_L"/>
    <property type="match status" value="1"/>
</dbReference>
<comment type="caution">
    <text evidence="3">The sequence shown here is derived from an EMBL/GenBank/DDBJ whole genome shotgun (WGS) entry which is preliminary data.</text>
</comment>
<feature type="signal peptide" evidence="1">
    <location>
        <begin position="1"/>
        <end position="24"/>
    </location>
</feature>
<dbReference type="RefSeq" id="WP_119785327.1">
    <property type="nucleotide sequence ID" value="NZ_QYUQ01000002.1"/>
</dbReference>
<dbReference type="Pfam" id="PF07589">
    <property type="entry name" value="PEP-CTERM"/>
    <property type="match status" value="1"/>
</dbReference>
<organism evidence="3 4">
    <name type="scientific">Noviherbaspirillum sedimenti</name>
    <dbReference type="NCBI Taxonomy" id="2320865"/>
    <lineage>
        <taxon>Bacteria</taxon>
        <taxon>Pseudomonadati</taxon>
        <taxon>Pseudomonadota</taxon>
        <taxon>Betaproteobacteria</taxon>
        <taxon>Burkholderiales</taxon>
        <taxon>Oxalobacteraceae</taxon>
        <taxon>Noviherbaspirillum</taxon>
    </lineage>
</organism>
<evidence type="ECO:0000313" key="3">
    <source>
        <dbReference type="EMBL" id="RJG01865.1"/>
    </source>
</evidence>
<keyword evidence="4" id="KW-1185">Reference proteome</keyword>
<feature type="chain" id="PRO_5017261770" evidence="1">
    <location>
        <begin position="25"/>
        <end position="258"/>
    </location>
</feature>
<accession>A0A3A3G2J1</accession>
<protein>
    <submittedName>
        <fullName evidence="3">PEP-CTERM sorting domain-containing protein</fullName>
    </submittedName>
</protein>
<sequence length="258" mass="26129">MKFSKLSSILAALTLSMAASSASALVVTANNNATALANALGGSGVSISNATFLSTASSTATGTFTGGADSVGFASGVLLTTGTVNCAPGPNTSANCGDTSGTTTSLKFDFTSDTGNVYFKYVFASEEYNEWVGSQFNDQFELRLNGVNVALLPGAGGVVSINNVNNGSNAAYYRDNTVLGLDLGYDGLTTVLVAQATGITGTNTFEFLIKDLGDFALDSGVFIEAGTFSGTNPVPEPTGLALFGLGLLGLLAAKRKKA</sequence>
<dbReference type="InterPro" id="IPR049804">
    <property type="entry name" value="Choice_anch_L"/>
</dbReference>
<reference evidence="4" key="1">
    <citation type="submission" date="2018-09" db="EMBL/GenBank/DDBJ databases">
        <authorList>
            <person name="Zhu H."/>
        </authorList>
    </citation>
    <scope>NUCLEOTIDE SEQUENCE [LARGE SCALE GENOMIC DNA]</scope>
    <source>
        <strain evidence="4">K1S02-23</strain>
    </source>
</reference>
<dbReference type="InterPro" id="IPR013424">
    <property type="entry name" value="Ice-binding_C"/>
</dbReference>
<feature type="domain" description="Ice-binding protein C-terminal" evidence="2">
    <location>
        <begin position="233"/>
        <end position="256"/>
    </location>
</feature>
<keyword evidence="1" id="KW-0732">Signal</keyword>
<evidence type="ECO:0000313" key="4">
    <source>
        <dbReference type="Proteomes" id="UP000266327"/>
    </source>
</evidence>
<dbReference type="EMBL" id="QYUQ01000002">
    <property type="protein sequence ID" value="RJG01865.1"/>
    <property type="molecule type" value="Genomic_DNA"/>
</dbReference>
<dbReference type="NCBIfam" id="TIGR02595">
    <property type="entry name" value="PEP_CTERM"/>
    <property type="match status" value="1"/>
</dbReference>
<gene>
    <name evidence="3" type="ORF">D3878_09980</name>
</gene>
<name>A0A3A3G2J1_9BURK</name>
<evidence type="ECO:0000256" key="1">
    <source>
        <dbReference type="SAM" id="SignalP"/>
    </source>
</evidence>
<dbReference type="AlphaFoldDB" id="A0A3A3G2J1"/>
<dbReference type="Proteomes" id="UP000266327">
    <property type="component" value="Unassembled WGS sequence"/>
</dbReference>
<evidence type="ECO:0000259" key="2">
    <source>
        <dbReference type="Pfam" id="PF07589"/>
    </source>
</evidence>
<proteinExistence type="predicted"/>